<feature type="transmembrane region" description="Helical" evidence="5">
    <location>
        <begin position="20"/>
        <end position="43"/>
    </location>
</feature>
<keyword evidence="3 5" id="KW-1133">Transmembrane helix</keyword>
<dbReference type="InterPro" id="IPR006685">
    <property type="entry name" value="MscS_channel_2nd"/>
</dbReference>
<dbReference type="OrthoDB" id="9792218at2"/>
<feature type="transmembrane region" description="Helical" evidence="5">
    <location>
        <begin position="55"/>
        <end position="76"/>
    </location>
</feature>
<name>A0A085VR26_PSESX</name>
<dbReference type="AlphaFoldDB" id="A0A085VR26"/>
<evidence type="ECO:0000313" key="8">
    <source>
        <dbReference type="Proteomes" id="UP000028631"/>
    </source>
</evidence>
<dbReference type="PANTHER" id="PTHR30566:SF25">
    <property type="entry name" value="INNER MEMBRANE PROTEIN"/>
    <property type="match status" value="1"/>
</dbReference>
<evidence type="ECO:0000256" key="3">
    <source>
        <dbReference type="ARBA" id="ARBA00022989"/>
    </source>
</evidence>
<keyword evidence="2 5" id="KW-0812">Transmembrane</keyword>
<evidence type="ECO:0000256" key="4">
    <source>
        <dbReference type="ARBA" id="ARBA00023136"/>
    </source>
</evidence>
<evidence type="ECO:0000313" key="7">
    <source>
        <dbReference type="EMBL" id="KFE57889.1"/>
    </source>
</evidence>
<dbReference type="EMBL" id="JPQU01000014">
    <property type="protein sequence ID" value="KFE57889.1"/>
    <property type="molecule type" value="Genomic_DNA"/>
</dbReference>
<dbReference type="InterPro" id="IPR010920">
    <property type="entry name" value="LSM_dom_sf"/>
</dbReference>
<comment type="subcellular location">
    <subcellularLocation>
        <location evidence="1">Membrane</location>
    </subcellularLocation>
</comment>
<organism evidence="7 8">
    <name type="scientific">Pseudomonas syringae</name>
    <dbReference type="NCBI Taxonomy" id="317"/>
    <lineage>
        <taxon>Bacteria</taxon>
        <taxon>Pseudomonadati</taxon>
        <taxon>Pseudomonadota</taxon>
        <taxon>Gammaproteobacteria</taxon>
        <taxon>Pseudomonadales</taxon>
        <taxon>Pseudomonadaceae</taxon>
        <taxon>Pseudomonas</taxon>
    </lineage>
</organism>
<evidence type="ECO:0000256" key="5">
    <source>
        <dbReference type="SAM" id="Phobius"/>
    </source>
</evidence>
<feature type="transmembrane region" description="Helical" evidence="5">
    <location>
        <begin position="139"/>
        <end position="160"/>
    </location>
</feature>
<evidence type="ECO:0000256" key="1">
    <source>
        <dbReference type="ARBA" id="ARBA00004370"/>
    </source>
</evidence>
<dbReference type="Gene3D" id="1.10.287.1260">
    <property type="match status" value="1"/>
</dbReference>
<dbReference type="Proteomes" id="UP000028631">
    <property type="component" value="Unassembled WGS sequence"/>
</dbReference>
<comment type="caution">
    <text evidence="7">The sequence shown here is derived from an EMBL/GenBank/DDBJ whole genome shotgun (WGS) entry which is preliminary data.</text>
</comment>
<feature type="transmembrane region" description="Helical" evidence="5">
    <location>
        <begin position="96"/>
        <end position="118"/>
    </location>
</feature>
<evidence type="ECO:0000256" key="2">
    <source>
        <dbReference type="ARBA" id="ARBA00022692"/>
    </source>
</evidence>
<dbReference type="PATRIC" id="fig|317.175.peg.168"/>
<dbReference type="Pfam" id="PF00924">
    <property type="entry name" value="MS_channel_2nd"/>
    <property type="match status" value="1"/>
</dbReference>
<dbReference type="SUPFAM" id="SSF50182">
    <property type="entry name" value="Sm-like ribonucleoproteins"/>
    <property type="match status" value="1"/>
</dbReference>
<dbReference type="GO" id="GO:0016020">
    <property type="term" value="C:membrane"/>
    <property type="evidence" value="ECO:0007669"/>
    <property type="project" value="UniProtKB-SubCell"/>
</dbReference>
<accession>A0A085VR26</accession>
<proteinExistence type="predicted"/>
<feature type="domain" description="Mechanosensitive ion channel MscS" evidence="6">
    <location>
        <begin position="188"/>
        <end position="254"/>
    </location>
</feature>
<dbReference type="RefSeq" id="WP_032625057.1">
    <property type="nucleotide sequence ID" value="NZ_JPQU01000014.1"/>
</dbReference>
<dbReference type="InterPro" id="IPR023408">
    <property type="entry name" value="MscS_beta-dom_sf"/>
</dbReference>
<dbReference type="PANTHER" id="PTHR30566">
    <property type="entry name" value="YNAI-RELATED MECHANOSENSITIVE ION CHANNEL"/>
    <property type="match status" value="1"/>
</dbReference>
<dbReference type="GO" id="GO:0008381">
    <property type="term" value="F:mechanosensitive monoatomic ion channel activity"/>
    <property type="evidence" value="ECO:0007669"/>
    <property type="project" value="UniProtKB-ARBA"/>
</dbReference>
<keyword evidence="4 5" id="KW-0472">Membrane</keyword>
<protein>
    <submittedName>
        <fullName evidence="7">Mechanosensitive ion channel protein MscS</fullName>
    </submittedName>
</protein>
<dbReference type="Gene3D" id="2.30.30.60">
    <property type="match status" value="1"/>
</dbReference>
<sequence>MEHLLPQSWLEAVPLPWLKTLIVAAFAVLLALLIRWVTLSVLRRIANSYVLPQQLIYRAASPTLWLLPLLALQTVWTSADDDLRLIDAVRHVNGLLVTAGFTWLILSCVKAVGEAVAIRNPLDIEDNLHARRIQTQVRVLVRCVNALVLLFGTGLILMSFPPVAKIGTSLLASAGLAGLAAGFAAKPVLGNLIAGLQIAISQPIRLDDVVIVEGEWGRVEEISGTYVVIKIWDERRMVVPLQYFIEKPFQNWTRATSSLIGSVFVWVDYSLPVEELRAEVQRICEDIPHLWDGRVCVLQVADTNAKAMQLRVLLSSADSSRSWDARCHMRERLIAFIAKQYPQSLPQLRTEISSRNVRPEIDAHETPLDIPRQPPV</sequence>
<keyword evidence="8" id="KW-1185">Reference proteome</keyword>
<gene>
    <name evidence="7" type="ORF">IV01_00790</name>
</gene>
<reference evidence="7 8" key="1">
    <citation type="submission" date="2014-07" db="EMBL/GenBank/DDBJ databases">
        <title>Draft Genome Sequences of Environmental Pseudomonas syringae strains.</title>
        <authorList>
            <person name="Baltrus D.A."/>
            <person name="Berge O."/>
            <person name="Morris C."/>
        </authorList>
    </citation>
    <scope>NUCLEOTIDE SEQUENCE [LARGE SCALE GENOMIC DNA]</scope>
    <source>
        <strain evidence="7 8">GAW0119</strain>
    </source>
</reference>
<evidence type="ECO:0000259" key="6">
    <source>
        <dbReference type="Pfam" id="PF00924"/>
    </source>
</evidence>